<protein>
    <recommendedName>
        <fullName evidence="5">Right handed beta helix domain-containing protein</fullName>
    </recommendedName>
</protein>
<reference evidence="3 4" key="1">
    <citation type="journal article" date="2018" name="Genome Biol. Evol.">
        <title>Multiple Roots of Fruiting Body Formation in Amoebozoa.</title>
        <authorList>
            <person name="Hillmann F."/>
            <person name="Forbes G."/>
            <person name="Novohradska S."/>
            <person name="Ferling I."/>
            <person name="Riege K."/>
            <person name="Groth M."/>
            <person name="Westermann M."/>
            <person name="Marz M."/>
            <person name="Spaller T."/>
            <person name="Winckler T."/>
            <person name="Schaap P."/>
            <person name="Glockner G."/>
        </authorList>
    </citation>
    <scope>NUCLEOTIDE SEQUENCE [LARGE SCALE GENOMIC DNA]</scope>
    <source>
        <strain evidence="3 4">Jena</strain>
    </source>
</reference>
<feature type="transmembrane region" description="Helical" evidence="1">
    <location>
        <begin position="643"/>
        <end position="662"/>
    </location>
</feature>
<evidence type="ECO:0000256" key="1">
    <source>
        <dbReference type="SAM" id="Phobius"/>
    </source>
</evidence>
<dbReference type="SUPFAM" id="SSF51126">
    <property type="entry name" value="Pectin lyase-like"/>
    <property type="match status" value="1"/>
</dbReference>
<feature type="transmembrane region" description="Helical" evidence="1">
    <location>
        <begin position="889"/>
        <end position="912"/>
    </location>
</feature>
<dbReference type="InParanoid" id="A0A2P6N228"/>
<gene>
    <name evidence="3" type="ORF">PROFUN_14087</name>
</gene>
<dbReference type="PROSITE" id="PS51257">
    <property type="entry name" value="PROKAR_LIPOPROTEIN"/>
    <property type="match status" value="1"/>
</dbReference>
<dbReference type="InterPro" id="IPR011050">
    <property type="entry name" value="Pectin_lyase_fold/virulence"/>
</dbReference>
<dbReference type="PANTHER" id="PTHR11319">
    <property type="entry name" value="G PROTEIN-COUPLED RECEPTOR-RELATED"/>
    <property type="match status" value="1"/>
</dbReference>
<feature type="transmembrane region" description="Helical" evidence="1">
    <location>
        <begin position="831"/>
        <end position="850"/>
    </location>
</feature>
<organism evidence="3 4">
    <name type="scientific">Planoprotostelium fungivorum</name>
    <dbReference type="NCBI Taxonomy" id="1890364"/>
    <lineage>
        <taxon>Eukaryota</taxon>
        <taxon>Amoebozoa</taxon>
        <taxon>Evosea</taxon>
        <taxon>Variosea</taxon>
        <taxon>Cavosteliida</taxon>
        <taxon>Cavosteliaceae</taxon>
        <taxon>Planoprotostelium</taxon>
    </lineage>
</organism>
<keyword evidence="1" id="KW-1133">Transmembrane helix</keyword>
<feature type="transmembrane region" description="Helical" evidence="1">
    <location>
        <begin position="723"/>
        <end position="745"/>
    </location>
</feature>
<feature type="transmembrane region" description="Helical" evidence="1">
    <location>
        <begin position="958"/>
        <end position="977"/>
    </location>
</feature>
<keyword evidence="1" id="KW-0812">Transmembrane</keyword>
<evidence type="ECO:0000313" key="4">
    <source>
        <dbReference type="Proteomes" id="UP000241769"/>
    </source>
</evidence>
<evidence type="ECO:0000313" key="3">
    <source>
        <dbReference type="EMBL" id="PRP77999.1"/>
    </source>
</evidence>
<dbReference type="InterPro" id="IPR006626">
    <property type="entry name" value="PbH1"/>
</dbReference>
<evidence type="ECO:0008006" key="5">
    <source>
        <dbReference type="Google" id="ProtNLM"/>
    </source>
</evidence>
<keyword evidence="4" id="KW-1185">Reference proteome</keyword>
<dbReference type="PANTHER" id="PTHR11319:SF35">
    <property type="entry name" value="OUTER MEMBRANE PROTEIN PMPC-RELATED"/>
    <property type="match status" value="1"/>
</dbReference>
<feature type="signal peptide" evidence="2">
    <location>
        <begin position="1"/>
        <end position="16"/>
    </location>
</feature>
<dbReference type="SMART" id="SM00710">
    <property type="entry name" value="PbH1"/>
    <property type="match status" value="8"/>
</dbReference>
<keyword evidence="1" id="KW-0472">Membrane</keyword>
<dbReference type="Proteomes" id="UP000241769">
    <property type="component" value="Unassembled WGS sequence"/>
</dbReference>
<keyword evidence="2" id="KW-0732">Signal</keyword>
<dbReference type="AlphaFoldDB" id="A0A2P6N228"/>
<feature type="chain" id="PRO_5015133954" description="Right handed beta helix domain-containing protein" evidence="2">
    <location>
        <begin position="17"/>
        <end position="1007"/>
    </location>
</feature>
<comment type="caution">
    <text evidence="3">The sequence shown here is derived from an EMBL/GenBank/DDBJ whole genome shotgun (WGS) entry which is preliminary data.</text>
</comment>
<dbReference type="EMBL" id="MDYQ01000247">
    <property type="protein sequence ID" value="PRP77999.1"/>
    <property type="molecule type" value="Genomic_DNA"/>
</dbReference>
<proteinExistence type="predicted"/>
<evidence type="ECO:0000256" key="2">
    <source>
        <dbReference type="SAM" id="SignalP"/>
    </source>
</evidence>
<sequence length="1007" mass="111565">MRVISNLALCITLTLACQVYVDSSNGTDVDGCGKEDSPCRTIGDHKSVCMAPSGVYTLDKIPVQMWIWRRLPTDYQNVLIIASIISMVKVWSHISFEQCQFSPWINLLNISIETCEFDQLFMNVVDLDVANISITGSYFFQSLFSVSPYASNPIQPGHIIIRDNDIDTSSQISIITAITSTSPISCHISRNTIEGGSSISYMLKGDAITNTIITANRGGDDSGIMLYYARSSEKGLALGDQILSIRNNTGVWSMASERPQNSQWSIDHNRMSSFDIMVSGCDSTAALTMNSYYRVWSNRFDHLTLADCAQRNYYHVEDNDLGSLSLSFEILDTYRGSYLKGKAVVRQNRMVHGGNTSAISIKNVRSGMITVSNNTITGYSAASGAGINMFNIMASDIVVSHNSASTGAALSVVSAESNVTVEYNNMTQNVASLNCGALGVWGYNKRVILRNCTMDRNRAPQTSAFYVTSADSIEVTNNTIRVDAVNSMEEGHTIATSGQPISLYNDVYCPSQMQLRLNCSSSLFSWACSPCQDGSYLLEAGVLRQGQTNHTRCLPCGDHLTCSSGKLPMAEGGYWCGRSLSEDNSLLCFDCPSDYCDRSRHEWNDSCANGRAGVLCGQCEHNYTLGFLSSSCMPLDRCRRSMILLIILSPLLYVVLLTFLPIGDGSVWKSASFFIQTFPLLTPRQMNDWGAFVSLAISPGSNDVSTNVGFCIGEIDYLQREALYLYIPIATVLIFAIACIIAQVYNKTRGEEEEREEMEMIGEEVQEEEGKRSFRSRCSTGLITSCLLVYSGVTSICLKILFCVQIETEEKSGWVMYNAGSIECSGTWRKVLVAVAAVTLLPSPFFILYFRHKLKLGRSRTARDMLMVLDGCYRNGCKYWETIYMLRKLVISVVYVLSSYSQWTLSVMRTIIITSLTSHLMLRPFKTEAGQALETVCLLSLTLLSTLDTTEQKSGRTVYIEMVLVVIPLLFSAALAMRKLAVKLLTLLKSKRKKKAERARLLQSEDE</sequence>
<name>A0A2P6N228_9EUKA</name>
<accession>A0A2P6N228</accession>
<dbReference type="OrthoDB" id="5956805at2759"/>